<dbReference type="GO" id="GO:0005524">
    <property type="term" value="F:ATP binding"/>
    <property type="evidence" value="ECO:0007669"/>
    <property type="project" value="UniProtKB-KW"/>
</dbReference>
<evidence type="ECO:0000313" key="6">
    <source>
        <dbReference type="Proteomes" id="UP000887574"/>
    </source>
</evidence>
<evidence type="ECO:0000256" key="3">
    <source>
        <dbReference type="ARBA" id="ARBA00022741"/>
    </source>
</evidence>
<reference evidence="7" key="1">
    <citation type="submission" date="2022-11" db="UniProtKB">
        <authorList>
            <consortium name="WormBaseParasite"/>
        </authorList>
    </citation>
    <scope>IDENTIFICATION</scope>
</reference>
<organism evidence="6 7">
    <name type="scientific">Ditylenchus dipsaci</name>
    <dbReference type="NCBI Taxonomy" id="166011"/>
    <lineage>
        <taxon>Eukaryota</taxon>
        <taxon>Metazoa</taxon>
        <taxon>Ecdysozoa</taxon>
        <taxon>Nematoda</taxon>
        <taxon>Chromadorea</taxon>
        <taxon>Rhabditida</taxon>
        <taxon>Tylenchina</taxon>
        <taxon>Tylenchomorpha</taxon>
        <taxon>Sphaerularioidea</taxon>
        <taxon>Anguinidae</taxon>
        <taxon>Anguininae</taxon>
        <taxon>Ditylenchus</taxon>
    </lineage>
</organism>
<dbReference type="GO" id="GO:0050428">
    <property type="term" value="P:3'-phosphoadenosine 5'-phosphosulfate biosynthetic process"/>
    <property type="evidence" value="ECO:0007669"/>
    <property type="project" value="TreeGrafter"/>
</dbReference>
<keyword evidence="3" id="KW-0547">Nucleotide-binding</keyword>
<dbReference type="SUPFAM" id="SSF88697">
    <property type="entry name" value="PUA domain-like"/>
    <property type="match status" value="1"/>
</dbReference>
<dbReference type="Gene3D" id="3.40.50.620">
    <property type="entry name" value="HUPs"/>
    <property type="match status" value="1"/>
</dbReference>
<evidence type="ECO:0000256" key="4">
    <source>
        <dbReference type="ARBA" id="ARBA00022840"/>
    </source>
</evidence>
<dbReference type="GO" id="GO:0004020">
    <property type="term" value="F:adenylylsulfate kinase activity"/>
    <property type="evidence" value="ECO:0007669"/>
    <property type="project" value="TreeGrafter"/>
</dbReference>
<name>A0A915CTV3_9BILA</name>
<dbReference type="InterPro" id="IPR015947">
    <property type="entry name" value="PUA-like_sf"/>
</dbReference>
<dbReference type="AlphaFoldDB" id="A0A915CTV3"/>
<dbReference type="GO" id="GO:0000103">
    <property type="term" value="P:sulfate assimilation"/>
    <property type="evidence" value="ECO:0007669"/>
    <property type="project" value="TreeGrafter"/>
</dbReference>
<feature type="domain" description="Sulphate adenylyltransferase catalytic" evidence="5">
    <location>
        <begin position="139"/>
        <end position="301"/>
    </location>
</feature>
<proteinExistence type="predicted"/>
<dbReference type="InterPro" id="IPR024951">
    <property type="entry name" value="Sulfurylase_cat_dom"/>
</dbReference>
<keyword evidence="6" id="KW-1185">Reference proteome</keyword>
<dbReference type="Proteomes" id="UP000887574">
    <property type="component" value="Unplaced"/>
</dbReference>
<evidence type="ECO:0000256" key="2">
    <source>
        <dbReference type="ARBA" id="ARBA00022679"/>
    </source>
</evidence>
<sequence>MQKDFPKPKESRGHRILNLNEAFSKLVANQPKSSVKPVVDPLNQSIPYAPALQGSVGGLAEPTRSVCPPQQERIHRQFGYSDLRHPAIKLIHDSGDWLLGGELEVMDRIRFNDGLDEYRKTPKELRQHFQDAGDQEGVVEALQQPMLLLHPLGGWTKDDDVPLAVRIQQHQAVLQAGVLDPKWTVLAIFPSPMLYAGPTEVQWHARARLACGIKAYIVGRDPAGIPDQTGDYLYDPSHGAKVLTMAPGLPNLEIIPFRVAAYDHKQQKMVFVEESHAQLCQTRLCPPDGFMCPEAWGVLAKHYTKELPDADATKEEQ</sequence>
<dbReference type="GO" id="GO:0004781">
    <property type="term" value="F:sulfate adenylyltransferase (ATP) activity"/>
    <property type="evidence" value="ECO:0007669"/>
    <property type="project" value="InterPro"/>
</dbReference>
<dbReference type="Gene3D" id="3.10.400.10">
    <property type="entry name" value="Sulfate adenylyltransferase"/>
    <property type="match status" value="1"/>
</dbReference>
<comment type="pathway">
    <text evidence="1">Sulfur metabolism.</text>
</comment>
<dbReference type="PANTHER" id="PTHR11055:SF1">
    <property type="entry name" value="PAPS SYNTHETASE, ISOFORM D"/>
    <property type="match status" value="1"/>
</dbReference>
<accession>A0A915CTV3</accession>
<dbReference type="WBParaSite" id="jg12553">
    <property type="protein sequence ID" value="jg12553"/>
    <property type="gene ID" value="jg12553"/>
</dbReference>
<dbReference type="Pfam" id="PF01747">
    <property type="entry name" value="ATP-sulfurylase"/>
    <property type="match status" value="1"/>
</dbReference>
<dbReference type="SUPFAM" id="SSF52374">
    <property type="entry name" value="Nucleotidylyl transferase"/>
    <property type="match status" value="1"/>
</dbReference>
<keyword evidence="2" id="KW-0808">Transferase</keyword>
<dbReference type="InterPro" id="IPR014729">
    <property type="entry name" value="Rossmann-like_a/b/a_fold"/>
</dbReference>
<evidence type="ECO:0000313" key="7">
    <source>
        <dbReference type="WBParaSite" id="jg12553"/>
    </source>
</evidence>
<evidence type="ECO:0000256" key="1">
    <source>
        <dbReference type="ARBA" id="ARBA00004678"/>
    </source>
</evidence>
<dbReference type="PANTHER" id="PTHR11055">
    <property type="entry name" value="BIFUNCTIONAL 3'-PHOSPHOADENOSINE 5'-PHOSPHOSULFATE SYNTHASE"/>
    <property type="match status" value="1"/>
</dbReference>
<evidence type="ECO:0000259" key="5">
    <source>
        <dbReference type="Pfam" id="PF01747"/>
    </source>
</evidence>
<protein>
    <submittedName>
        <fullName evidence="7">Sulphate adenylyltransferase catalytic domain-containing protein</fullName>
    </submittedName>
</protein>
<keyword evidence="4" id="KW-0067">ATP-binding</keyword>